<dbReference type="EMBL" id="DVLC01000055">
    <property type="protein sequence ID" value="HIT46790.1"/>
    <property type="molecule type" value="Genomic_DNA"/>
</dbReference>
<reference evidence="1" key="1">
    <citation type="submission" date="2020-10" db="EMBL/GenBank/DDBJ databases">
        <authorList>
            <person name="Gilroy R."/>
        </authorList>
    </citation>
    <scope>NUCLEOTIDE SEQUENCE</scope>
    <source>
        <strain evidence="1">ChiHecec2B26-709</strain>
    </source>
</reference>
<dbReference type="GO" id="GO:0032259">
    <property type="term" value="P:methylation"/>
    <property type="evidence" value="ECO:0007669"/>
    <property type="project" value="UniProtKB-KW"/>
</dbReference>
<dbReference type="Pfam" id="PF13489">
    <property type="entry name" value="Methyltransf_23"/>
    <property type="match status" value="1"/>
</dbReference>
<protein>
    <submittedName>
        <fullName evidence="1">Class I SAM-dependent methyltransferase</fullName>
    </submittedName>
</protein>
<dbReference type="InterPro" id="IPR029063">
    <property type="entry name" value="SAM-dependent_MTases_sf"/>
</dbReference>
<dbReference type="AlphaFoldDB" id="A0A9D1GNG8"/>
<dbReference type="Gene3D" id="3.40.50.150">
    <property type="entry name" value="Vaccinia Virus protein VP39"/>
    <property type="match status" value="1"/>
</dbReference>
<evidence type="ECO:0000313" key="2">
    <source>
        <dbReference type="Proteomes" id="UP000886881"/>
    </source>
</evidence>
<dbReference type="CDD" id="cd02440">
    <property type="entry name" value="AdoMet_MTases"/>
    <property type="match status" value="1"/>
</dbReference>
<gene>
    <name evidence="1" type="ORF">IAC35_02910</name>
</gene>
<evidence type="ECO:0000313" key="1">
    <source>
        <dbReference type="EMBL" id="HIT46790.1"/>
    </source>
</evidence>
<reference evidence="1" key="2">
    <citation type="journal article" date="2021" name="PeerJ">
        <title>Extensive microbial diversity within the chicken gut microbiome revealed by metagenomics and culture.</title>
        <authorList>
            <person name="Gilroy R."/>
            <person name="Ravi A."/>
            <person name="Getino M."/>
            <person name="Pursley I."/>
            <person name="Horton D.L."/>
            <person name="Alikhan N.F."/>
            <person name="Baker D."/>
            <person name="Gharbi K."/>
            <person name="Hall N."/>
            <person name="Watson M."/>
            <person name="Adriaenssens E.M."/>
            <person name="Foster-Nyarko E."/>
            <person name="Jarju S."/>
            <person name="Secka A."/>
            <person name="Antonio M."/>
            <person name="Oren A."/>
            <person name="Chaudhuri R.R."/>
            <person name="La Ragione R."/>
            <person name="Hildebrand F."/>
            <person name="Pallen M.J."/>
        </authorList>
    </citation>
    <scope>NUCLEOTIDE SEQUENCE</scope>
    <source>
        <strain evidence="1">ChiHecec2B26-709</strain>
    </source>
</reference>
<accession>A0A9D1GNG8</accession>
<proteinExistence type="predicted"/>
<sequence length="237" mass="26454">MGYEAYDKYASEYDAWFIKNENVLETEAALVAKTLENAGRVLSIGCGSGLFEMIMKKRWNISVTDGIEPSRSMAEIAGKRGMEVTIGTAEEVDAHELDGQYDTLLFNGCPCYINNLQKAFDNTARFLRKGGKAIVIDIPKESSYALLYNLAKTLGTWDHPMLRGVCPPNPYPIEFVAMANWRTTAEKVECLERAGYSDFRFMQTLTRMPLHSDSSVEEPSEGCDRGSYVAITAILDK</sequence>
<dbReference type="Proteomes" id="UP000886881">
    <property type="component" value="Unassembled WGS sequence"/>
</dbReference>
<comment type="caution">
    <text evidence="1">The sequence shown here is derived from an EMBL/GenBank/DDBJ whole genome shotgun (WGS) entry which is preliminary data.</text>
</comment>
<name>A0A9D1GNG8_9BACT</name>
<keyword evidence="1" id="KW-0808">Transferase</keyword>
<organism evidence="1 2">
    <name type="scientific">Candidatus Cryptobacteroides merdipullorum</name>
    <dbReference type="NCBI Taxonomy" id="2840771"/>
    <lineage>
        <taxon>Bacteria</taxon>
        <taxon>Pseudomonadati</taxon>
        <taxon>Bacteroidota</taxon>
        <taxon>Bacteroidia</taxon>
        <taxon>Bacteroidales</taxon>
        <taxon>Candidatus Cryptobacteroides</taxon>
    </lineage>
</organism>
<keyword evidence="1" id="KW-0489">Methyltransferase</keyword>
<dbReference type="GO" id="GO:0008168">
    <property type="term" value="F:methyltransferase activity"/>
    <property type="evidence" value="ECO:0007669"/>
    <property type="project" value="UniProtKB-KW"/>
</dbReference>
<dbReference type="SUPFAM" id="SSF53335">
    <property type="entry name" value="S-adenosyl-L-methionine-dependent methyltransferases"/>
    <property type="match status" value="1"/>
</dbReference>